<keyword evidence="1" id="KW-1133">Transmembrane helix</keyword>
<dbReference type="eggNOG" id="ENOG5032YQY">
    <property type="taxonomic scope" value="Bacteria"/>
</dbReference>
<dbReference type="AlphaFoldDB" id="A0M2D1"/>
<evidence type="ECO:0000313" key="3">
    <source>
        <dbReference type="Proteomes" id="UP000000755"/>
    </source>
</evidence>
<dbReference type="KEGG" id="gfo:GFO_1806"/>
<reference evidence="2 3" key="1">
    <citation type="journal article" date="2006" name="Environ. Microbiol.">
        <title>Whole genome analysis of the marine Bacteroidetes'Gramella forsetii' reveals adaptations to degradation of polymeric organic matter.</title>
        <authorList>
            <person name="Bauer M."/>
            <person name="Kube M."/>
            <person name="Teeling H."/>
            <person name="Richter M."/>
            <person name="Lombardot T."/>
            <person name="Allers E."/>
            <person name="Wuerdemann C.A."/>
            <person name="Quast C."/>
            <person name="Kuhl H."/>
            <person name="Knaust F."/>
            <person name="Woebken D."/>
            <person name="Bischof K."/>
            <person name="Mussmann M."/>
            <person name="Choudhuri J.V."/>
            <person name="Meyer F."/>
            <person name="Reinhardt R."/>
            <person name="Amann R.I."/>
            <person name="Gloeckner F.O."/>
        </authorList>
    </citation>
    <scope>NUCLEOTIDE SEQUENCE [LARGE SCALE GENOMIC DNA]</scope>
    <source>
        <strain evidence="3">DSM 17595 / CGMCC 1.15422 / KT0803</strain>
    </source>
</reference>
<accession>A0M2D1</accession>
<dbReference type="HOGENOM" id="CLU_202538_0_0_10"/>
<sequence>MTVMFEFDQYLGFLAFLAILTMGFWLMIFLMAFLPYWIGGSVGELIKEKREARKKAKAEKA</sequence>
<evidence type="ECO:0008006" key="4">
    <source>
        <dbReference type="Google" id="ProtNLM"/>
    </source>
</evidence>
<evidence type="ECO:0000256" key="1">
    <source>
        <dbReference type="SAM" id="Phobius"/>
    </source>
</evidence>
<protein>
    <recommendedName>
        <fullName evidence="4">Fumarate hydratase</fullName>
    </recommendedName>
</protein>
<dbReference type="Proteomes" id="UP000000755">
    <property type="component" value="Chromosome"/>
</dbReference>
<gene>
    <name evidence="2" type="ordered locus">GFO_1806</name>
</gene>
<proteinExistence type="predicted"/>
<keyword evidence="1" id="KW-0812">Transmembrane</keyword>
<dbReference type="STRING" id="411154.GFO_1806"/>
<organism evidence="2 3">
    <name type="scientific">Christiangramia forsetii (strain DSM 17595 / CGMCC 1.15422 / KT0803)</name>
    <name type="common">Gramella forsetii</name>
    <dbReference type="NCBI Taxonomy" id="411154"/>
    <lineage>
        <taxon>Bacteria</taxon>
        <taxon>Pseudomonadati</taxon>
        <taxon>Bacteroidota</taxon>
        <taxon>Flavobacteriia</taxon>
        <taxon>Flavobacteriales</taxon>
        <taxon>Flavobacteriaceae</taxon>
        <taxon>Christiangramia</taxon>
    </lineage>
</organism>
<keyword evidence="1" id="KW-0472">Membrane</keyword>
<evidence type="ECO:0000313" key="2">
    <source>
        <dbReference type="EMBL" id="CAL66776.1"/>
    </source>
</evidence>
<dbReference type="EMBL" id="CU207366">
    <property type="protein sequence ID" value="CAL66776.1"/>
    <property type="molecule type" value="Genomic_DNA"/>
</dbReference>
<feature type="transmembrane region" description="Helical" evidence="1">
    <location>
        <begin position="12"/>
        <end position="38"/>
    </location>
</feature>
<name>A0M2D1_CHRFK</name>